<comment type="caution">
    <text evidence="4">The sequence shown here is derived from an EMBL/GenBank/DDBJ whole genome shotgun (WGS) entry which is preliminary data.</text>
</comment>
<keyword evidence="1" id="KW-0862">Zinc</keyword>
<dbReference type="Gene3D" id="1.20.900.10">
    <property type="entry name" value="Dbl homology (DH) domain"/>
    <property type="match status" value="1"/>
</dbReference>
<feature type="compositionally biased region" description="Acidic residues" evidence="2">
    <location>
        <begin position="45"/>
        <end position="57"/>
    </location>
</feature>
<organism evidence="4 5">
    <name type="scientific">Pristionchus mayeri</name>
    <dbReference type="NCBI Taxonomy" id="1317129"/>
    <lineage>
        <taxon>Eukaryota</taxon>
        <taxon>Metazoa</taxon>
        <taxon>Ecdysozoa</taxon>
        <taxon>Nematoda</taxon>
        <taxon>Chromadorea</taxon>
        <taxon>Rhabditida</taxon>
        <taxon>Rhabditina</taxon>
        <taxon>Diplogasteromorpha</taxon>
        <taxon>Diplogasteroidea</taxon>
        <taxon>Neodiplogasteridae</taxon>
        <taxon>Pristionchus</taxon>
    </lineage>
</organism>
<evidence type="ECO:0000256" key="2">
    <source>
        <dbReference type="SAM" id="MobiDB-lite"/>
    </source>
</evidence>
<proteinExistence type="predicted"/>
<dbReference type="SMART" id="SM00325">
    <property type="entry name" value="RhoGEF"/>
    <property type="match status" value="1"/>
</dbReference>
<evidence type="ECO:0000256" key="1">
    <source>
        <dbReference type="ARBA" id="ARBA00022771"/>
    </source>
</evidence>
<feature type="region of interest" description="Disordered" evidence="2">
    <location>
        <begin position="982"/>
        <end position="1002"/>
    </location>
</feature>
<dbReference type="GO" id="GO:0005085">
    <property type="term" value="F:guanyl-nucleotide exchange factor activity"/>
    <property type="evidence" value="ECO:0007669"/>
    <property type="project" value="InterPro"/>
</dbReference>
<keyword evidence="5" id="KW-1185">Reference proteome</keyword>
<dbReference type="SUPFAM" id="SSF48065">
    <property type="entry name" value="DBL homology domain (DH-domain)"/>
    <property type="match status" value="1"/>
</dbReference>
<reference evidence="5" key="1">
    <citation type="submission" date="2022-10" db="EMBL/GenBank/DDBJ databases">
        <title>Genome assembly of Pristionchus species.</title>
        <authorList>
            <person name="Yoshida K."/>
            <person name="Sommer R.J."/>
        </authorList>
    </citation>
    <scope>NUCLEOTIDE SEQUENCE [LARGE SCALE GENOMIC DNA]</scope>
    <source>
        <strain evidence="5">RS5460</strain>
    </source>
</reference>
<dbReference type="EMBL" id="BTRK01000005">
    <property type="protein sequence ID" value="GMR56463.1"/>
    <property type="molecule type" value="Genomic_DNA"/>
</dbReference>
<feature type="region of interest" description="Disordered" evidence="2">
    <location>
        <begin position="1"/>
        <end position="79"/>
    </location>
</feature>
<feature type="compositionally biased region" description="Low complexity" evidence="2">
    <location>
        <begin position="788"/>
        <end position="802"/>
    </location>
</feature>
<dbReference type="InterPro" id="IPR051632">
    <property type="entry name" value="Rho_GEF"/>
</dbReference>
<dbReference type="Proteomes" id="UP001328107">
    <property type="component" value="Unassembled WGS sequence"/>
</dbReference>
<evidence type="ECO:0000259" key="3">
    <source>
        <dbReference type="PROSITE" id="PS50010"/>
    </source>
</evidence>
<feature type="compositionally biased region" description="Basic and acidic residues" evidence="2">
    <location>
        <begin position="67"/>
        <end position="79"/>
    </location>
</feature>
<evidence type="ECO:0000313" key="4">
    <source>
        <dbReference type="EMBL" id="GMR56463.1"/>
    </source>
</evidence>
<dbReference type="InterPro" id="IPR035899">
    <property type="entry name" value="DBL_dom_sf"/>
</dbReference>
<keyword evidence="1" id="KW-0863">Zinc-finger</keyword>
<sequence length="1288" mass="143643">MIRRQSMSLLHAIMDDDDNEQNLDQPLWNSRRRSKDVDHSADTGNNEEEETMSDENPPDLPTTPRPSEMDKESERYEEHVEVPWQKRSFNWKVDSMLYPDGLHISDNRIVTSLTSRSSSTVQTPFTAVEYNFSFWDSNSPGISLHSPARSTFFSDTPSDTDHGDTPRSWSSRVVAHEEFISVEAVPSTMSGTDHHYRSISDDGSAGDGYNKPQGLMFSQSASALDKMDDDLLIRGGDLGRTKRKAGINKPPMCGLPSGDAKNEIQYKSLEDIVTALSPIQHKLDCSIGEEKWKERKKNSEGELETCILEERRRSKAEITPSHSPSHDDDCGLENREDQLQTQLRLQSNLQQSLERIEGNVNNTAKSYLGVQLDPEEEEFHECEEQCDEEVVFRILSTQKLVTAEDYDEDHKHRRTLTRHNGKINEGNESLGEEVHGCDSIDEPSDLAPCLSPTFEGDVSTCVSISCARTPGRETATNSTSMDSCELISSSMTATFDPLRRCDAAWHTTDDLLSFVERTVSTSSSSPSEPEEQAPGTCADFAIQRTPFEESMPSGLALHRRAISNSETRQEDMQNGRRESEIIRTRSSGGRSSMMAGRCLSQVMPSLPSSPSLFDSPVNIGRNLSNSDPALNELEQKDIHTMQQKEVAESRYDGNESRQPPPVLLPRKQSNLNSWRSSFAVATARGVMNPRVQLPQGRTVDGIRTTTPPSREPRERHGTLPADMFEREVDAEKISTPLSGSPSSVHHDRVLIRSSSHSAVGGFMRRSLRFLRGESGTTPLTPMTSTDPSVYTSSLSFSSGSISAPGAPMLSSKDSASASNDYVPRPKTLRHTLSFGSDFFPPLLSPSSLIEDIEEETNTSGHLKTPIRRIPHRRTMGAFHGRPSPAKDRLKLRPGERSRVDKKKESGGSTRVKMLDSLSNAFFSERKSKKSKTSDRSLDGFMQQFGMRGNGQPRRAIGSDGVFLGCSSVDGLPDEIASVLADDSPHGGSRLPSMERSPSAIRSPNRADDYSFEMRSLNLCSDLWDRFGLFDQEIHSAWHEKYSTDGLSSKQLKKQDAIFELIGQERRHCAHLAFLKKGYRQRLVEEHVLSAGDADRLIPDVLDAMLAFHLHLLDRLVERQRVAARVNTVADIIAEELGDTGRFTTRAVDAYISFGAAKESAEAYYSQLLGKGGRFAGFYNKLQTDPNYRRYAYKTLLTVIIGRPTKYLLMLDQILKNEENEAISEQTKEAAETARKFASRIDYGLQVCQMSKKWEEIKGQLEQGSKTMLHTGDAAVPFTYISSFSTTFS</sequence>
<dbReference type="PANTHER" id="PTHR13944">
    <property type="entry name" value="AGAP007712-PA"/>
    <property type="match status" value="1"/>
</dbReference>
<dbReference type="GO" id="GO:0035023">
    <property type="term" value="P:regulation of Rho protein signal transduction"/>
    <property type="evidence" value="ECO:0007669"/>
    <property type="project" value="TreeGrafter"/>
</dbReference>
<feature type="compositionally biased region" description="Basic and acidic residues" evidence="2">
    <location>
        <begin position="645"/>
        <end position="655"/>
    </location>
</feature>
<evidence type="ECO:0000313" key="5">
    <source>
        <dbReference type="Proteomes" id="UP001328107"/>
    </source>
</evidence>
<feature type="region of interest" description="Disordered" evidence="2">
    <location>
        <begin position="562"/>
        <end position="592"/>
    </location>
</feature>
<feature type="domain" description="DH" evidence="3">
    <location>
        <begin position="1052"/>
        <end position="1243"/>
    </location>
</feature>
<feature type="compositionally biased region" description="Basic and acidic residues" evidence="2">
    <location>
        <begin position="567"/>
        <end position="583"/>
    </location>
</feature>
<keyword evidence="1" id="KW-0479">Metal-binding</keyword>
<accession>A0AAN5D4H3</accession>
<dbReference type="PANTHER" id="PTHR13944:SF21">
    <property type="entry name" value="CYSTS, ISOFORM C"/>
    <property type="match status" value="1"/>
</dbReference>
<dbReference type="GO" id="GO:0008270">
    <property type="term" value="F:zinc ion binding"/>
    <property type="evidence" value="ECO:0007669"/>
    <property type="project" value="UniProtKB-KW"/>
</dbReference>
<feature type="compositionally biased region" description="Polar residues" evidence="2">
    <location>
        <begin position="774"/>
        <end position="787"/>
    </location>
</feature>
<dbReference type="PROSITE" id="PS50010">
    <property type="entry name" value="DH_2"/>
    <property type="match status" value="1"/>
</dbReference>
<feature type="region of interest" description="Disordered" evidence="2">
    <location>
        <begin position="871"/>
        <end position="910"/>
    </location>
</feature>
<feature type="region of interest" description="Disordered" evidence="2">
    <location>
        <begin position="773"/>
        <end position="822"/>
    </location>
</feature>
<name>A0AAN5D4H3_9BILA</name>
<dbReference type="InterPro" id="IPR000219">
    <property type="entry name" value="DH_dom"/>
</dbReference>
<dbReference type="Pfam" id="PF00621">
    <property type="entry name" value="RhoGEF"/>
    <property type="match status" value="1"/>
</dbReference>
<feature type="region of interest" description="Disordered" evidence="2">
    <location>
        <begin position="644"/>
        <end position="668"/>
    </location>
</feature>
<feature type="compositionally biased region" description="Basic and acidic residues" evidence="2">
    <location>
        <begin position="884"/>
        <end position="905"/>
    </location>
</feature>
<gene>
    <name evidence="4" type="ORF">PMAYCL1PPCAC_26658</name>
</gene>
<protein>
    <recommendedName>
        <fullName evidence="3">DH domain-containing protein</fullName>
    </recommendedName>
</protein>